<dbReference type="EMBL" id="LCZJ02000023">
    <property type="protein sequence ID" value="KTD86232.1"/>
    <property type="molecule type" value="Genomic_DNA"/>
</dbReference>
<name>A0A0W1AY31_9BACL</name>
<evidence type="ECO:0000313" key="1">
    <source>
        <dbReference type="EMBL" id="KTD86232.1"/>
    </source>
</evidence>
<gene>
    <name evidence="1" type="ORF">UQ64_17415</name>
</gene>
<dbReference type="AlphaFoldDB" id="A0A0W1AY31"/>
<protein>
    <recommendedName>
        <fullName evidence="3">Amidohydrolase-related domain-containing protein</fullName>
    </recommendedName>
</protein>
<keyword evidence="2" id="KW-1185">Reference proteome</keyword>
<evidence type="ECO:0008006" key="3">
    <source>
        <dbReference type="Google" id="ProtNLM"/>
    </source>
</evidence>
<proteinExistence type="predicted"/>
<dbReference type="Proteomes" id="UP000054709">
    <property type="component" value="Unassembled WGS sequence"/>
</dbReference>
<reference evidence="1 2" key="1">
    <citation type="journal article" date="2015" name="Int. Biodeterior. Biodegradation">
        <title>Physiological and genetic screening methods for the isolation of methyl tert-butyl ether-degrading bacteria for bioremediation purposes.</title>
        <authorList>
            <person name="Guisado I.M."/>
            <person name="Purswani J."/>
            <person name="Gonzalez Lopez J."/>
            <person name="Pozo C."/>
        </authorList>
    </citation>
    <scope>NUCLEOTIDE SEQUENCE [LARGE SCALE GENOMIC DNA]</scope>
    <source>
        <strain evidence="1 2">SH7</strain>
    </source>
</reference>
<accession>A0A0W1AY31</accession>
<evidence type="ECO:0000313" key="2">
    <source>
        <dbReference type="Proteomes" id="UP000054709"/>
    </source>
</evidence>
<comment type="caution">
    <text evidence="1">The sequence shown here is derived from an EMBL/GenBank/DDBJ whole genome shotgun (WGS) entry which is preliminary data.</text>
</comment>
<organism evidence="1 2">
    <name type="scientific">Paenibacillus etheri</name>
    <dbReference type="NCBI Taxonomy" id="1306852"/>
    <lineage>
        <taxon>Bacteria</taxon>
        <taxon>Bacillati</taxon>
        <taxon>Bacillota</taxon>
        <taxon>Bacilli</taxon>
        <taxon>Bacillales</taxon>
        <taxon>Paenibacillaceae</taxon>
        <taxon>Paenibacillus</taxon>
    </lineage>
</organism>
<sequence>MTILVGVLIIFSKEDEVKTVTINEIVASTSEVTEETTTSDPCMSPDDDKLAITDLSAKYKEYGLIDAHNHDASGMKYLGMLGTWKDKGVQQVVMFGDVSEPSAIKPEQFISVMKKFPDRFMLSTDSRYGIGSEEKAIDAMYQMLDLLDDPELARKIAHDNH</sequence>
<dbReference type="RefSeq" id="WP_060624130.1">
    <property type="nucleotide sequence ID" value="NZ_LCZJ02000023.1"/>
</dbReference>